<keyword evidence="1" id="KW-0472">Membrane</keyword>
<sequence>MRFHASRIIADLRRGLAILATTAPMVLMTSFILAYMASFTLPAVQIFTSEQQGNTYRIGALDVDARHYMEVQSPPPYQLQDDPRSAALLTMTENHPGSYLWLDAQEIWHAESHSPEPAPSTQGIVVIGLTWPSDPSVHSTPGQPTVWSDEERGSWRAYIDATMEPISTTRLLESAPRGDSPVDRGAQATGNWALIHPSDATRLPLERPQTFEWPAERFACACASSDLDHLIDELNSHGTAQYYAVETQSGPGIAERSSAIVSLATFLVALMGTISTLLGFLLIQSALWHRFRRCYAIEASFGAHRLGFVVRQSVLILAAATAPAAFAFFVAWNMLAGGPSTADFDPGVVVYLAVGLVVVHVVLTAISAASIYRKGLAPNEHLTS</sequence>
<evidence type="ECO:0000313" key="2">
    <source>
        <dbReference type="EMBL" id="ROR74006.1"/>
    </source>
</evidence>
<dbReference type="AlphaFoldDB" id="A0A3N2BFG8"/>
<feature type="transmembrane region" description="Helical" evidence="1">
    <location>
        <begin position="16"/>
        <end position="37"/>
    </location>
</feature>
<proteinExistence type="predicted"/>
<feature type="transmembrane region" description="Helical" evidence="1">
    <location>
        <begin position="348"/>
        <end position="372"/>
    </location>
</feature>
<evidence type="ECO:0000313" key="3">
    <source>
        <dbReference type="Proteomes" id="UP000280668"/>
    </source>
</evidence>
<keyword evidence="3" id="KW-1185">Reference proteome</keyword>
<dbReference type="Proteomes" id="UP000280668">
    <property type="component" value="Unassembled WGS sequence"/>
</dbReference>
<dbReference type="OrthoDB" id="3169239at2"/>
<evidence type="ECO:0000256" key="1">
    <source>
        <dbReference type="SAM" id="Phobius"/>
    </source>
</evidence>
<protein>
    <submittedName>
        <fullName evidence="2">Uncharacterized protein</fullName>
    </submittedName>
</protein>
<gene>
    <name evidence="2" type="ORF">EDD31_2402</name>
</gene>
<reference evidence="2 3" key="1">
    <citation type="submission" date="2018-11" db="EMBL/GenBank/DDBJ databases">
        <title>Sequencing the genomes of 1000 actinobacteria strains.</title>
        <authorList>
            <person name="Klenk H.-P."/>
        </authorList>
    </citation>
    <scope>NUCLEOTIDE SEQUENCE [LARGE SCALE GENOMIC DNA]</scope>
    <source>
        <strain evidence="2 3">DSM 11294</strain>
    </source>
</reference>
<accession>A0A3N2BFG8</accession>
<comment type="caution">
    <text evidence="2">The sequence shown here is derived from an EMBL/GenBank/DDBJ whole genome shotgun (WGS) entry which is preliminary data.</text>
</comment>
<name>A0A3N2BFG8_9MICO</name>
<keyword evidence="1" id="KW-1133">Transmembrane helix</keyword>
<keyword evidence="1" id="KW-0812">Transmembrane</keyword>
<organism evidence="2 3">
    <name type="scientific">Bogoriella caseilytica</name>
    <dbReference type="NCBI Taxonomy" id="56055"/>
    <lineage>
        <taxon>Bacteria</taxon>
        <taxon>Bacillati</taxon>
        <taxon>Actinomycetota</taxon>
        <taxon>Actinomycetes</taxon>
        <taxon>Micrococcales</taxon>
        <taxon>Bogoriellaceae</taxon>
        <taxon>Bogoriella</taxon>
    </lineage>
</organism>
<feature type="transmembrane region" description="Helical" evidence="1">
    <location>
        <begin position="259"/>
        <end position="283"/>
    </location>
</feature>
<feature type="transmembrane region" description="Helical" evidence="1">
    <location>
        <begin position="314"/>
        <end position="336"/>
    </location>
</feature>
<dbReference type="RefSeq" id="WP_148058945.1">
    <property type="nucleotide sequence ID" value="NZ_RKHK01000001.1"/>
</dbReference>
<dbReference type="EMBL" id="RKHK01000001">
    <property type="protein sequence ID" value="ROR74006.1"/>
    <property type="molecule type" value="Genomic_DNA"/>
</dbReference>